<dbReference type="GO" id="GO:0004129">
    <property type="term" value="F:cytochrome-c oxidase activity"/>
    <property type="evidence" value="ECO:0007669"/>
    <property type="project" value="UniProtKB-UniRule"/>
</dbReference>
<dbReference type="InterPro" id="IPR002429">
    <property type="entry name" value="CcO_II-like_C"/>
</dbReference>
<evidence type="ECO:0000256" key="2">
    <source>
        <dbReference type="ARBA" id="ARBA00007866"/>
    </source>
</evidence>
<keyword evidence="5 14" id="KW-0679">Respiratory chain</keyword>
<dbReference type="PROSITE" id="PS50857">
    <property type="entry name" value="COX2_CUA"/>
    <property type="match status" value="1"/>
</dbReference>
<dbReference type="NCBIfam" id="TIGR01433">
    <property type="entry name" value="CyoA"/>
    <property type="match status" value="1"/>
</dbReference>
<keyword evidence="8 14" id="KW-0249">Electron transport</keyword>
<name>A0A1L7AB58_9PROT</name>
<proteinExistence type="inferred from homology"/>
<evidence type="ECO:0000256" key="12">
    <source>
        <dbReference type="ARBA" id="ARBA00023139"/>
    </source>
</evidence>
<dbReference type="PROSITE" id="PS50999">
    <property type="entry name" value="COX2_TM"/>
    <property type="match status" value="1"/>
</dbReference>
<evidence type="ECO:0000259" key="16">
    <source>
        <dbReference type="PROSITE" id="PS50857"/>
    </source>
</evidence>
<accession>A0A1L7AB58</accession>
<evidence type="ECO:0000256" key="4">
    <source>
        <dbReference type="ARBA" id="ARBA00022475"/>
    </source>
</evidence>
<evidence type="ECO:0000256" key="5">
    <source>
        <dbReference type="ARBA" id="ARBA00022660"/>
    </source>
</evidence>
<dbReference type="GO" id="GO:0005886">
    <property type="term" value="C:plasma membrane"/>
    <property type="evidence" value="ECO:0007669"/>
    <property type="project" value="UniProtKB-SubCell"/>
</dbReference>
<organism evidence="18">
    <name type="scientific">Roseomonas gilardii</name>
    <dbReference type="NCBI Taxonomy" id="257708"/>
    <lineage>
        <taxon>Bacteria</taxon>
        <taxon>Pseudomonadati</taxon>
        <taxon>Pseudomonadota</taxon>
        <taxon>Alphaproteobacteria</taxon>
        <taxon>Acetobacterales</taxon>
        <taxon>Roseomonadaceae</taxon>
        <taxon>Roseomonas</taxon>
    </lineage>
</organism>
<dbReference type="CDD" id="cd04212">
    <property type="entry name" value="CuRO_UO_II"/>
    <property type="match status" value="1"/>
</dbReference>
<keyword evidence="9 15" id="KW-1133">Transmembrane helix</keyword>
<evidence type="ECO:0000259" key="17">
    <source>
        <dbReference type="PROSITE" id="PS50999"/>
    </source>
</evidence>
<sequence>MPSKILRTLPLVALAALLSGCKMVVLNPSGDIAVQQRDLIVISTILMLLIIVPVIVLTLLFAWRYRASNTKAKYDPEWYHSTPLEVVIWAAPLTIIIALGAVTWVGTHLLDPFRPLSRIDAQRPVTEDMKPLEIQVVSLDWKWLFIYPEQGIATVNEVAAPVDVPINFRITSSALMNSFSIPALAGQIYSMPGMETKLHAVINKPGSYQGFSANYSGAGFSDMHFQFKGMSQEEFGRWVVEAKTSNEDLTRAAYLQLERPSLKEPVRRFRTVDPELFAAILDRCVDTNRMCQSQMMRIDANGGLGPAGTFNVASRLAASRQKGEAAEARAEDRNAPRQRYVMALCTPADPYGRAQAEAAN</sequence>
<evidence type="ECO:0000256" key="15">
    <source>
        <dbReference type="SAM" id="Phobius"/>
    </source>
</evidence>
<keyword evidence="3 14" id="KW-0813">Transport</keyword>
<evidence type="ECO:0000256" key="3">
    <source>
        <dbReference type="ARBA" id="ARBA00022448"/>
    </source>
</evidence>
<dbReference type="SUPFAM" id="SSF49503">
    <property type="entry name" value="Cupredoxins"/>
    <property type="match status" value="1"/>
</dbReference>
<dbReference type="KEGG" id="rgi:RGI145_01695"/>
<dbReference type="EMBL" id="CP015583">
    <property type="protein sequence ID" value="APT56016.1"/>
    <property type="molecule type" value="Genomic_DNA"/>
</dbReference>
<dbReference type="InterPro" id="IPR006333">
    <property type="entry name" value="Cyt_o_ubiquinol_oxidase_su2"/>
</dbReference>
<evidence type="ECO:0000256" key="10">
    <source>
        <dbReference type="ARBA" id="ARBA00023002"/>
    </source>
</evidence>
<dbReference type="GO" id="GO:0005507">
    <property type="term" value="F:copper ion binding"/>
    <property type="evidence" value="ECO:0007669"/>
    <property type="project" value="InterPro"/>
</dbReference>
<dbReference type="GO" id="GO:0042773">
    <property type="term" value="P:ATP synthesis coupled electron transport"/>
    <property type="evidence" value="ECO:0007669"/>
    <property type="project" value="TreeGrafter"/>
</dbReference>
<evidence type="ECO:0000256" key="6">
    <source>
        <dbReference type="ARBA" id="ARBA00022692"/>
    </source>
</evidence>
<dbReference type="InterPro" id="IPR034227">
    <property type="entry name" value="CuRO_UO_II"/>
</dbReference>
<keyword evidence="13" id="KW-0449">Lipoprotein</keyword>
<dbReference type="GO" id="GO:0009486">
    <property type="term" value="F:cytochrome bo3 ubiquinol oxidase activity"/>
    <property type="evidence" value="ECO:0007669"/>
    <property type="project" value="InterPro"/>
</dbReference>
<dbReference type="PANTHER" id="PTHR22888:SF18">
    <property type="entry name" value="CYTOCHROME BO(3) UBIQUINOL OXIDASE SUBUNIT 2"/>
    <property type="match status" value="1"/>
</dbReference>
<keyword evidence="6 15" id="KW-0812">Transmembrane</keyword>
<feature type="domain" description="Cytochrome oxidase subunit II transmembrane region profile" evidence="17">
    <location>
        <begin position="17"/>
        <end position="114"/>
    </location>
</feature>
<dbReference type="STRING" id="257708.RGI145_01695"/>
<dbReference type="Gene3D" id="1.10.287.90">
    <property type="match status" value="1"/>
</dbReference>
<evidence type="ECO:0000313" key="18">
    <source>
        <dbReference type="EMBL" id="APT56016.1"/>
    </source>
</evidence>
<evidence type="ECO:0000256" key="13">
    <source>
        <dbReference type="ARBA" id="ARBA00023288"/>
    </source>
</evidence>
<feature type="transmembrane region" description="Helical" evidence="15">
    <location>
        <begin position="84"/>
        <end position="106"/>
    </location>
</feature>
<keyword evidence="12" id="KW-0564">Palmitate</keyword>
<gene>
    <name evidence="18" type="ORF">RGI145_01695</name>
</gene>
<comment type="similarity">
    <text evidence="2 14">Belongs to the cytochrome c oxidase subunit 2 family.</text>
</comment>
<dbReference type="Gene3D" id="2.60.40.420">
    <property type="entry name" value="Cupredoxins - blue copper proteins"/>
    <property type="match status" value="1"/>
</dbReference>
<dbReference type="PROSITE" id="PS51257">
    <property type="entry name" value="PROKAR_LIPOPROTEIN"/>
    <property type="match status" value="1"/>
</dbReference>
<dbReference type="AlphaFoldDB" id="A0A1L7AB58"/>
<dbReference type="eggNOG" id="COG1622">
    <property type="taxonomic scope" value="Bacteria"/>
</dbReference>
<dbReference type="PIRSF" id="PIRSF000292">
    <property type="entry name" value="Ubi_od_II"/>
    <property type="match status" value="1"/>
</dbReference>
<dbReference type="InterPro" id="IPR010514">
    <property type="entry name" value="COX_ARM"/>
</dbReference>
<evidence type="ECO:0000256" key="8">
    <source>
        <dbReference type="ARBA" id="ARBA00022982"/>
    </source>
</evidence>
<feature type="domain" description="Cytochrome oxidase subunit II copper A binding" evidence="16">
    <location>
        <begin position="129"/>
        <end position="241"/>
    </location>
</feature>
<evidence type="ECO:0000256" key="14">
    <source>
        <dbReference type="PIRNR" id="PIRNR000292"/>
    </source>
</evidence>
<dbReference type="InterPro" id="IPR008972">
    <property type="entry name" value="Cupredoxin"/>
</dbReference>
<evidence type="ECO:0000256" key="9">
    <source>
        <dbReference type="ARBA" id="ARBA00022989"/>
    </source>
</evidence>
<comment type="subcellular location">
    <subcellularLocation>
        <location evidence="1">Cell membrane</location>
        <topology evidence="1">Multi-pass membrane protein</topology>
    </subcellularLocation>
</comment>
<keyword evidence="10 14" id="KW-0560">Oxidoreductase</keyword>
<dbReference type="Pfam" id="PF06481">
    <property type="entry name" value="COX_ARM"/>
    <property type="match status" value="1"/>
</dbReference>
<dbReference type="InterPro" id="IPR036257">
    <property type="entry name" value="Cyt_c_oxidase_su2_TM_sf"/>
</dbReference>
<keyword evidence="11 14" id="KW-0472">Membrane</keyword>
<keyword evidence="4 14" id="KW-1003">Cell membrane</keyword>
<protein>
    <recommendedName>
        <fullName evidence="14">Ubiquinol oxidase subunit 2</fullName>
    </recommendedName>
</protein>
<dbReference type="SUPFAM" id="SSF81464">
    <property type="entry name" value="Cytochrome c oxidase subunit II-like, transmembrane region"/>
    <property type="match status" value="1"/>
</dbReference>
<dbReference type="InterPro" id="IPR045187">
    <property type="entry name" value="CcO_II"/>
</dbReference>
<dbReference type="GO" id="GO:0016682">
    <property type="term" value="F:oxidoreductase activity, acting on diphenols and related substances as donors, oxygen as acceptor"/>
    <property type="evidence" value="ECO:0007669"/>
    <property type="project" value="InterPro"/>
</dbReference>
<dbReference type="PANTHER" id="PTHR22888">
    <property type="entry name" value="CYTOCHROME C OXIDASE, SUBUNIT II"/>
    <property type="match status" value="1"/>
</dbReference>
<feature type="transmembrane region" description="Helical" evidence="15">
    <location>
        <begin position="39"/>
        <end position="63"/>
    </location>
</feature>
<keyword evidence="7" id="KW-0732">Signal</keyword>
<dbReference type="Proteomes" id="UP000185494">
    <property type="component" value="Chromosome 1"/>
</dbReference>
<evidence type="ECO:0000256" key="1">
    <source>
        <dbReference type="ARBA" id="ARBA00004651"/>
    </source>
</evidence>
<evidence type="ECO:0000256" key="7">
    <source>
        <dbReference type="ARBA" id="ARBA00022729"/>
    </source>
</evidence>
<dbReference type="Pfam" id="PF00116">
    <property type="entry name" value="COX2"/>
    <property type="match status" value="1"/>
</dbReference>
<evidence type="ECO:0000256" key="11">
    <source>
        <dbReference type="ARBA" id="ARBA00023136"/>
    </source>
</evidence>
<dbReference type="RefSeq" id="WP_075796972.1">
    <property type="nucleotide sequence ID" value="NZ_CP015583.1"/>
</dbReference>
<dbReference type="InterPro" id="IPR011759">
    <property type="entry name" value="Cyt_c_oxidase_su2_TM_dom"/>
</dbReference>
<reference evidence="18" key="1">
    <citation type="submission" date="2016-05" db="EMBL/GenBank/DDBJ databases">
        <title>Complete Genome and Methylome Analysis of Psychrotrophic Bacterial Isolates from Antarctic Lake Untersee.</title>
        <authorList>
            <person name="Fomenkov A."/>
            <person name="Akimov V.N."/>
            <person name="Vasilyeva L.V."/>
            <person name="Andersen D."/>
            <person name="Vincze T."/>
            <person name="Roberts R.J."/>
        </authorList>
    </citation>
    <scope>NUCLEOTIDE SEQUENCE [LARGE SCALE GENOMIC DNA]</scope>
    <source>
        <strain evidence="18">U14-5</strain>
    </source>
</reference>